<keyword evidence="2" id="KW-1133">Transmembrane helix</keyword>
<feature type="non-terminal residue" evidence="4">
    <location>
        <position position="327"/>
    </location>
</feature>
<dbReference type="Pfam" id="PF20702">
    <property type="entry name" value="nSTAND2"/>
    <property type="match status" value="1"/>
</dbReference>
<name>W4L7A6_ENTF1</name>
<dbReference type="PANTHER" id="PTHR34301">
    <property type="entry name" value="DNA-BINDING PROTEIN-RELATED"/>
    <property type="match status" value="1"/>
</dbReference>
<evidence type="ECO:0000256" key="2">
    <source>
        <dbReference type="SAM" id="Phobius"/>
    </source>
</evidence>
<feature type="domain" description="Novel STAND NTPase 2" evidence="3">
    <location>
        <begin position="115"/>
        <end position="246"/>
    </location>
</feature>
<dbReference type="HOGENOM" id="CLU_851263_0_0_7"/>
<protein>
    <recommendedName>
        <fullName evidence="3">Novel STAND NTPase 2 domain-containing protein</fullName>
    </recommendedName>
</protein>
<dbReference type="PANTHER" id="PTHR34301:SF8">
    <property type="entry name" value="ATPASE DOMAIN-CONTAINING PROTEIN"/>
    <property type="match status" value="1"/>
</dbReference>
<feature type="transmembrane region" description="Helical" evidence="2">
    <location>
        <begin position="296"/>
        <end position="315"/>
    </location>
</feature>
<feature type="compositionally biased region" description="Polar residues" evidence="1">
    <location>
        <begin position="253"/>
        <end position="268"/>
    </location>
</feature>
<dbReference type="SUPFAM" id="SSF52540">
    <property type="entry name" value="P-loop containing nucleoside triphosphate hydrolases"/>
    <property type="match status" value="1"/>
</dbReference>
<accession>W4L7A6</accession>
<proteinExistence type="predicted"/>
<keyword evidence="2" id="KW-0812">Transmembrane</keyword>
<evidence type="ECO:0000259" key="3">
    <source>
        <dbReference type="Pfam" id="PF20702"/>
    </source>
</evidence>
<dbReference type="Proteomes" id="UP000019141">
    <property type="component" value="Unassembled WGS sequence"/>
</dbReference>
<dbReference type="EMBL" id="AZHW01001275">
    <property type="protein sequence ID" value="ETW93236.1"/>
    <property type="molecule type" value="Genomic_DNA"/>
</dbReference>
<gene>
    <name evidence="4" type="ORF">ETSY1_40075</name>
</gene>
<sequence>MESKVSSEFMPYAERGMIRDPRFFYNREAELNTIFNRLATMQSVSVVGERRLGKSSLLYRISEFERDRLGSDYTTLYLDMERVFSSEEFYKRVCVALGNPQGTSYLDFEEALANKKVILCLDEFERTTNSSAFDQKFFAVLRSLAQTGQLALVVATQHTLAGLHDGIPTSPFQNIFTLLTLGPFSDQAARELITAPSQQAGHPFSEQEIEFALEQAGTHPYRLNLICSLIYDAKRHGTVSFPDIKRQYEAQVTYGQPAQSPQTPSPNRESAEQPDVSGQTNNTTQVITHEAERPTIMYTVSMLVVFGLAIGWFSIQESSSLGIFRAC</sequence>
<comment type="caution">
    <text evidence="4">The sequence shown here is derived from an EMBL/GenBank/DDBJ whole genome shotgun (WGS) entry which is preliminary data.</text>
</comment>
<evidence type="ECO:0000313" key="5">
    <source>
        <dbReference type="Proteomes" id="UP000019141"/>
    </source>
</evidence>
<dbReference type="InterPro" id="IPR027417">
    <property type="entry name" value="P-loop_NTPase"/>
</dbReference>
<reference evidence="4 5" key="1">
    <citation type="journal article" date="2014" name="Nature">
        <title>An environmental bacterial taxon with a large and distinct metabolic repertoire.</title>
        <authorList>
            <person name="Wilson M.C."/>
            <person name="Mori T."/>
            <person name="Ruckert C."/>
            <person name="Uria A.R."/>
            <person name="Helf M.J."/>
            <person name="Takada K."/>
            <person name="Gernert C."/>
            <person name="Steffens U.A."/>
            <person name="Heycke N."/>
            <person name="Schmitt S."/>
            <person name="Rinke C."/>
            <person name="Helfrich E.J."/>
            <person name="Brachmann A.O."/>
            <person name="Gurgui C."/>
            <person name="Wakimoto T."/>
            <person name="Kracht M."/>
            <person name="Crusemann M."/>
            <person name="Hentschel U."/>
            <person name="Abe I."/>
            <person name="Matsunaga S."/>
            <person name="Kalinowski J."/>
            <person name="Takeyama H."/>
            <person name="Piel J."/>
        </authorList>
    </citation>
    <scope>NUCLEOTIDE SEQUENCE [LARGE SCALE GENOMIC DNA]</scope>
    <source>
        <strain evidence="5">TSY1</strain>
    </source>
</reference>
<keyword evidence="5" id="KW-1185">Reference proteome</keyword>
<dbReference type="Gene3D" id="3.40.50.300">
    <property type="entry name" value="P-loop containing nucleotide triphosphate hydrolases"/>
    <property type="match status" value="1"/>
</dbReference>
<organism evidence="4 5">
    <name type="scientific">Entotheonella factor</name>
    <dbReference type="NCBI Taxonomy" id="1429438"/>
    <lineage>
        <taxon>Bacteria</taxon>
        <taxon>Pseudomonadati</taxon>
        <taxon>Nitrospinota/Tectimicrobiota group</taxon>
        <taxon>Candidatus Tectimicrobiota</taxon>
        <taxon>Candidatus Entotheonellia</taxon>
        <taxon>Candidatus Entotheonellales</taxon>
        <taxon>Candidatus Entotheonellaceae</taxon>
        <taxon>Candidatus Entotheonella</taxon>
    </lineage>
</organism>
<dbReference type="InterPro" id="IPR049051">
    <property type="entry name" value="nSTAND2"/>
</dbReference>
<evidence type="ECO:0000313" key="4">
    <source>
        <dbReference type="EMBL" id="ETW93236.1"/>
    </source>
</evidence>
<evidence type="ECO:0000256" key="1">
    <source>
        <dbReference type="SAM" id="MobiDB-lite"/>
    </source>
</evidence>
<dbReference type="AlphaFoldDB" id="W4L7A6"/>
<feature type="region of interest" description="Disordered" evidence="1">
    <location>
        <begin position="253"/>
        <end position="283"/>
    </location>
</feature>
<keyword evidence="2" id="KW-0472">Membrane</keyword>